<reference evidence="7" key="1">
    <citation type="submission" date="2024-10" db="EMBL/GenBank/DDBJ databases">
        <authorList>
            <person name="Ryan C."/>
        </authorList>
    </citation>
    <scope>NUCLEOTIDE SEQUENCE [LARGE SCALE GENOMIC DNA]</scope>
</reference>
<evidence type="ECO:0000256" key="5">
    <source>
        <dbReference type="ARBA" id="ARBA00023136"/>
    </source>
</evidence>
<dbReference type="InterPro" id="IPR000109">
    <property type="entry name" value="POT_fam"/>
</dbReference>
<name>A0ABC9BTL6_9POAL</name>
<dbReference type="Gene3D" id="1.20.1250.20">
    <property type="entry name" value="MFS general substrate transporter like domains"/>
    <property type="match status" value="1"/>
</dbReference>
<feature type="transmembrane region" description="Helical" evidence="6">
    <location>
        <begin position="161"/>
        <end position="186"/>
    </location>
</feature>
<organism evidence="7 8">
    <name type="scientific">Urochloa decumbens</name>
    <dbReference type="NCBI Taxonomy" id="240449"/>
    <lineage>
        <taxon>Eukaryota</taxon>
        <taxon>Viridiplantae</taxon>
        <taxon>Streptophyta</taxon>
        <taxon>Embryophyta</taxon>
        <taxon>Tracheophyta</taxon>
        <taxon>Spermatophyta</taxon>
        <taxon>Magnoliopsida</taxon>
        <taxon>Liliopsida</taxon>
        <taxon>Poales</taxon>
        <taxon>Poaceae</taxon>
        <taxon>PACMAD clade</taxon>
        <taxon>Panicoideae</taxon>
        <taxon>Panicodae</taxon>
        <taxon>Paniceae</taxon>
        <taxon>Melinidinae</taxon>
        <taxon>Urochloa</taxon>
    </lineage>
</organism>
<evidence type="ECO:0000313" key="8">
    <source>
        <dbReference type="Proteomes" id="UP001497457"/>
    </source>
</evidence>
<evidence type="ECO:0000256" key="2">
    <source>
        <dbReference type="ARBA" id="ARBA00005982"/>
    </source>
</evidence>
<gene>
    <name evidence="7" type="ORF">URODEC1_LOCUS68080</name>
</gene>
<feature type="transmembrane region" description="Helical" evidence="6">
    <location>
        <begin position="268"/>
        <end position="288"/>
    </location>
</feature>
<evidence type="ECO:0000256" key="6">
    <source>
        <dbReference type="SAM" id="Phobius"/>
    </source>
</evidence>
<dbReference type="Proteomes" id="UP001497457">
    <property type="component" value="Chromosome 27b"/>
</dbReference>
<dbReference type="PANTHER" id="PTHR11654">
    <property type="entry name" value="OLIGOPEPTIDE TRANSPORTER-RELATED"/>
    <property type="match status" value="1"/>
</dbReference>
<keyword evidence="4 6" id="KW-1133">Transmembrane helix</keyword>
<dbReference type="InterPro" id="IPR036259">
    <property type="entry name" value="MFS_trans_sf"/>
</dbReference>
<dbReference type="EMBL" id="OZ075137">
    <property type="protein sequence ID" value="CAL5006548.1"/>
    <property type="molecule type" value="Genomic_DNA"/>
</dbReference>
<comment type="subcellular location">
    <subcellularLocation>
        <location evidence="1">Membrane</location>
        <topology evidence="1">Multi-pass membrane protein</topology>
    </subcellularLocation>
</comment>
<sequence length="504" mass="55960">MATVGFVDWRGKPTNKNVHGGVKAAWFMYFQVVITFMVHVPNFLNLVTYLHQGYALLALQAHLPSLLPPRCYPGEPGLISCKEEVHGWRAGILYISLYTIAFGEGCIRSCMPSVGADQFDSNDPSEARQQSSFFNWFTVCLSVGSFVGLILIVWLESSKGWGVGFGVSALLTLLGLLVAAAGLPFYRNRVPQGSALTRVLQVLVVAFKNRRLELPENMEEAREHINRADSKTNSLKCLDKACINTGKDGAWSICSVAKVEETKIVLRMLPIFVSSMVGYVSSPLLVTFTVQQGGTTNTRLGRIHVSPAMLFIIPTIFQMLMLVAYDRFLVPLLRRRTGYVAGITHLQRVGVGFLAMVVAPVIAAVVESKRRASSHRISLFWLAPQFFLLGVADTTSFVGLLEFFNSEAPLGMKSIGVALFWCQVGLASWLGTLLVQLVNRATRRDGIGWLEGASLNSSRLDLFYWVVAVVSLLGFLNYLYWARRYRYRHNPQMMIAVEPIEDSS</sequence>
<dbReference type="AlphaFoldDB" id="A0ABC9BTL6"/>
<keyword evidence="5 6" id="KW-0472">Membrane</keyword>
<keyword evidence="8" id="KW-1185">Reference proteome</keyword>
<proteinExistence type="inferred from homology"/>
<evidence type="ECO:0000256" key="4">
    <source>
        <dbReference type="ARBA" id="ARBA00022989"/>
    </source>
</evidence>
<feature type="transmembrane region" description="Helical" evidence="6">
    <location>
        <begin position="416"/>
        <end position="438"/>
    </location>
</feature>
<feature type="transmembrane region" description="Helical" evidence="6">
    <location>
        <begin position="133"/>
        <end position="155"/>
    </location>
</feature>
<dbReference type="GO" id="GO:0016020">
    <property type="term" value="C:membrane"/>
    <property type="evidence" value="ECO:0007669"/>
    <property type="project" value="UniProtKB-SubCell"/>
</dbReference>
<protein>
    <submittedName>
        <fullName evidence="7">Uncharacterized protein</fullName>
    </submittedName>
</protein>
<dbReference type="SUPFAM" id="SSF103473">
    <property type="entry name" value="MFS general substrate transporter"/>
    <property type="match status" value="1"/>
</dbReference>
<keyword evidence="3 6" id="KW-0812">Transmembrane</keyword>
<accession>A0ABC9BTL6</accession>
<evidence type="ECO:0000313" key="7">
    <source>
        <dbReference type="EMBL" id="CAL5006548.1"/>
    </source>
</evidence>
<dbReference type="Pfam" id="PF00854">
    <property type="entry name" value="PTR2"/>
    <property type="match status" value="1"/>
</dbReference>
<feature type="transmembrane region" description="Helical" evidence="6">
    <location>
        <begin position="386"/>
        <end position="404"/>
    </location>
</feature>
<evidence type="ECO:0000256" key="3">
    <source>
        <dbReference type="ARBA" id="ARBA00022692"/>
    </source>
</evidence>
<feature type="transmembrane region" description="Helical" evidence="6">
    <location>
        <begin position="462"/>
        <end position="481"/>
    </location>
</feature>
<feature type="transmembrane region" description="Helical" evidence="6">
    <location>
        <begin position="26"/>
        <end position="47"/>
    </location>
</feature>
<evidence type="ECO:0000256" key="1">
    <source>
        <dbReference type="ARBA" id="ARBA00004141"/>
    </source>
</evidence>
<comment type="similarity">
    <text evidence="2">Belongs to the major facilitator superfamily. Proton-dependent oligopeptide transporter (POT/PTR) (TC 2.A.17) family.</text>
</comment>
<feature type="transmembrane region" description="Helical" evidence="6">
    <location>
        <begin position="308"/>
        <end position="325"/>
    </location>
</feature>
<feature type="transmembrane region" description="Helical" evidence="6">
    <location>
        <begin position="346"/>
        <end position="366"/>
    </location>
</feature>